<accession>K2GED0</accession>
<gene>
    <name evidence="1" type="ORF">ACD_3C00043G0023</name>
</gene>
<organism evidence="1">
    <name type="scientific">uncultured bacterium</name>
    <name type="common">gcode 4</name>
    <dbReference type="NCBI Taxonomy" id="1234023"/>
    <lineage>
        <taxon>Bacteria</taxon>
        <taxon>environmental samples</taxon>
    </lineage>
</organism>
<dbReference type="EMBL" id="AMFJ01000317">
    <property type="protein sequence ID" value="EKE28584.1"/>
    <property type="molecule type" value="Genomic_DNA"/>
</dbReference>
<protein>
    <submittedName>
        <fullName evidence="1">Uncharacterized protein</fullName>
    </submittedName>
</protein>
<evidence type="ECO:0000313" key="1">
    <source>
        <dbReference type="EMBL" id="EKE28584.1"/>
    </source>
</evidence>
<name>K2GED0_9BACT</name>
<dbReference type="AlphaFoldDB" id="K2GED0"/>
<sequence length="239" mass="28047">MGQAKNASEHIPSKDLLKARVIYEKLPEDEKRVFEEEISRLKPENKLSERLLAIFTTTRTNIGNALKRSRLTKVTINNESLAEKIISGERSKSSKNMLIDIENNHGSKEEIHLKIEELSKLLSEKFNIDSFVFLELIFDNFFTFFHYLLSVIYIDANKIFPEFKNKLNKRKTTSSRMKYFEELHGKDYINKIESDLIILLMNSFPNIEKERILEFIIKISLVEEIVDLQDAIKLRQSFN</sequence>
<proteinExistence type="predicted"/>
<comment type="caution">
    <text evidence="1">The sequence shown here is derived from an EMBL/GenBank/DDBJ whole genome shotgun (WGS) entry which is preliminary data.</text>
</comment>
<reference evidence="1" key="1">
    <citation type="journal article" date="2012" name="Science">
        <title>Fermentation, hydrogen, and sulfur metabolism in multiple uncultivated bacterial phyla.</title>
        <authorList>
            <person name="Wrighton K.C."/>
            <person name="Thomas B.C."/>
            <person name="Sharon I."/>
            <person name="Miller C.S."/>
            <person name="Castelle C.J."/>
            <person name="VerBerkmoes N.C."/>
            <person name="Wilkins M.J."/>
            <person name="Hettich R.L."/>
            <person name="Lipton M.S."/>
            <person name="Williams K.H."/>
            <person name="Long P.E."/>
            <person name="Banfield J.F."/>
        </authorList>
    </citation>
    <scope>NUCLEOTIDE SEQUENCE [LARGE SCALE GENOMIC DNA]</scope>
</reference>